<dbReference type="Pfam" id="PF14310">
    <property type="entry name" value="Fn3-like"/>
    <property type="match status" value="1"/>
</dbReference>
<keyword evidence="9 10" id="KW-0624">Polysaccharide degradation</keyword>
<evidence type="ECO:0000256" key="7">
    <source>
        <dbReference type="ARBA" id="ARBA00023277"/>
    </source>
</evidence>
<dbReference type="Pfam" id="PF00933">
    <property type="entry name" value="Glyco_hydro_3"/>
    <property type="match status" value="1"/>
</dbReference>
<dbReference type="PRINTS" id="PR00133">
    <property type="entry name" value="GLHYDRLASE3"/>
</dbReference>
<dbReference type="InterPro" id="IPR013783">
    <property type="entry name" value="Ig-like_fold"/>
</dbReference>
<comment type="catalytic activity">
    <reaction evidence="1 10">
        <text>Hydrolysis of terminal, non-reducing beta-D-glucosyl residues with release of beta-D-glucose.</text>
        <dbReference type="EC" id="3.2.1.21"/>
    </reaction>
</comment>
<comment type="caution">
    <text evidence="12">The sequence shown here is derived from an EMBL/GenBank/DDBJ whole genome shotgun (WGS) entry which is preliminary data.</text>
</comment>
<dbReference type="PANTHER" id="PTHR42715">
    <property type="entry name" value="BETA-GLUCOSIDASE"/>
    <property type="match status" value="1"/>
</dbReference>
<keyword evidence="5 10" id="KW-0378">Hydrolase</keyword>
<evidence type="ECO:0000256" key="10">
    <source>
        <dbReference type="RuleBase" id="RU361161"/>
    </source>
</evidence>
<dbReference type="InterPro" id="IPR001764">
    <property type="entry name" value="Glyco_hydro_3_N"/>
</dbReference>
<comment type="pathway">
    <text evidence="2 10">Glycan metabolism; cellulose degradation.</text>
</comment>
<dbReference type="InterPro" id="IPR036881">
    <property type="entry name" value="Glyco_hydro_3_C_sf"/>
</dbReference>
<protein>
    <recommendedName>
        <fullName evidence="4 10">beta-glucosidase</fullName>
        <ecNumber evidence="4 10">3.2.1.21</ecNumber>
    </recommendedName>
</protein>
<keyword evidence="13" id="KW-1185">Reference proteome</keyword>
<dbReference type="Gene3D" id="2.60.120.260">
    <property type="entry name" value="Galactose-binding domain-like"/>
    <property type="match status" value="1"/>
</dbReference>
<dbReference type="InterPro" id="IPR019800">
    <property type="entry name" value="Glyco_hydro_3_AS"/>
</dbReference>
<evidence type="ECO:0000256" key="8">
    <source>
        <dbReference type="ARBA" id="ARBA00023295"/>
    </source>
</evidence>
<dbReference type="PROSITE" id="PS00775">
    <property type="entry name" value="GLYCOSYL_HYDROL_F3"/>
    <property type="match status" value="1"/>
</dbReference>
<evidence type="ECO:0000256" key="5">
    <source>
        <dbReference type="ARBA" id="ARBA00022801"/>
    </source>
</evidence>
<evidence type="ECO:0000256" key="3">
    <source>
        <dbReference type="ARBA" id="ARBA00005336"/>
    </source>
</evidence>
<dbReference type="PROSITE" id="PS51820">
    <property type="entry name" value="PA14"/>
    <property type="match status" value="1"/>
</dbReference>
<sequence length="873" mass="93693">MKPSDAVSGAPASPLDIESVLEQLSLDEKVALLAGIDGWHTKAVPRLGVPSIRMSDGPNGVRGTRFFNGVPAACMPCETALGATFDQDLVRELGQLLGQECKAKGAHVLLGPTINIQRGPLGGRGFESFSEDPVLSGTLAARYCEGVQSEGILATPKHLVCNDQEHARVAVNAIVTERALREIYLLPFQLALGQSAVAPGCLMTSYNKLNGTHASEHPRLLQDIIRKEWGYEGLIVSDWFGTYSVSEAVNAGLDLEMPGMSGFRGPALIHAITSNKVKEFTVDERVRSVLKMVNATLASGIPEFAPENMRNTPETSALLRRAAAESVVLLKNDNNILPLNPAKRTLVLGPNANIATYCGGGSAALPAYYTTTPLQGIKCKSQSPDLVSFTQGAYGHKELPLLGEHLKTDDGKVGYTFRVYTESLEENPDRKHVDELHMTSSSAFLMDYMHPKVKGDTYYVTMDGTFVPTETALYDFGLTVAGTGLLYVDGQLIVDNKTKQRQGTSFFGIGTPEERGSISLTAGQSYKIHVDYGTAPTSNLKVKNVVSFGPGGLRLGGAKRIDPTEGAEEAVKLASDTTQFDQVVVCVGLNGDWESEGFDRPHMDLPAGSDDLVKKVLAARPDAVVVVQSGTPVTMSWAPQTKALVQAWYGGNEAGNGIADVLFGDVNPAAKLPLTFPTTLAQNPSYLNYRSEGGRVLYGEDVYVGYRYYDAVGAEPCFRFGHGLSYTSFASKDLSVSVSDGAVKSSSINVSVSVTNTGDRVGSEVLQVYVSPPSTSSVRRPPRELRAFHKVTSLQPGETRSVSLSPLSLALATSFWDENRDAWLSEEGEYTVHVVGTGSDNTVSQTFVVDKSRWWTGLHGKVNAAENGVNGHA</sequence>
<reference evidence="12 13" key="1">
    <citation type="journal article" date="2024" name="IMA Fungus">
        <title>IMA Genome - F19 : A genome assembly and annotation guide to empower mycologists, including annotated draft genome sequences of Ceratocystis pirilliformis, Diaporthe australafricana, Fusarium ophioides, Paecilomyces lecythidis, and Sporothrix stenoceras.</title>
        <authorList>
            <person name="Aylward J."/>
            <person name="Wilson A.M."/>
            <person name="Visagie C.M."/>
            <person name="Spraker J."/>
            <person name="Barnes I."/>
            <person name="Buitendag C."/>
            <person name="Ceriani C."/>
            <person name="Del Mar Angel L."/>
            <person name="du Plessis D."/>
            <person name="Fuchs T."/>
            <person name="Gasser K."/>
            <person name="Kramer D."/>
            <person name="Li W."/>
            <person name="Munsamy K."/>
            <person name="Piso A."/>
            <person name="Price J.L."/>
            <person name="Sonnekus B."/>
            <person name="Thomas C."/>
            <person name="van der Nest A."/>
            <person name="van Dijk A."/>
            <person name="van Heerden A."/>
            <person name="van Vuuren N."/>
            <person name="Yilmaz N."/>
            <person name="Duong T.A."/>
            <person name="van der Merwe N.A."/>
            <person name="Wingfield M.J."/>
            <person name="Wingfield B.D."/>
        </authorList>
    </citation>
    <scope>NUCLEOTIDE SEQUENCE [LARGE SCALE GENOMIC DNA]</scope>
    <source>
        <strain evidence="12 13">CMW 5346</strain>
    </source>
</reference>
<dbReference type="Pfam" id="PF01915">
    <property type="entry name" value="Glyco_hydro_3_C"/>
    <property type="match status" value="1"/>
</dbReference>
<comment type="similarity">
    <text evidence="3 10">Belongs to the glycosyl hydrolase 3 family.</text>
</comment>
<evidence type="ECO:0000259" key="11">
    <source>
        <dbReference type="PROSITE" id="PS51820"/>
    </source>
</evidence>
<evidence type="ECO:0000256" key="6">
    <source>
        <dbReference type="ARBA" id="ARBA00023180"/>
    </source>
</evidence>
<dbReference type="SMART" id="SM01217">
    <property type="entry name" value="Fn3_like"/>
    <property type="match status" value="1"/>
</dbReference>
<evidence type="ECO:0000256" key="4">
    <source>
        <dbReference type="ARBA" id="ARBA00012744"/>
    </source>
</evidence>
<dbReference type="InterPro" id="IPR026891">
    <property type="entry name" value="Fn3-like"/>
</dbReference>
<feature type="domain" description="PA14" evidence="11">
    <location>
        <begin position="410"/>
        <end position="571"/>
    </location>
</feature>
<organism evidence="12 13">
    <name type="scientific">Sporothrix stenoceras</name>
    <dbReference type="NCBI Taxonomy" id="5173"/>
    <lineage>
        <taxon>Eukaryota</taxon>
        <taxon>Fungi</taxon>
        <taxon>Dikarya</taxon>
        <taxon>Ascomycota</taxon>
        <taxon>Pezizomycotina</taxon>
        <taxon>Sordariomycetes</taxon>
        <taxon>Sordariomycetidae</taxon>
        <taxon>Ophiostomatales</taxon>
        <taxon>Ophiostomataceae</taxon>
        <taxon>Sporothrix</taxon>
    </lineage>
</organism>
<dbReference type="Pfam" id="PF07691">
    <property type="entry name" value="PA14"/>
    <property type="match status" value="1"/>
</dbReference>
<dbReference type="EMBL" id="JAWCUI010000045">
    <property type="protein sequence ID" value="KAL1892363.1"/>
    <property type="molecule type" value="Genomic_DNA"/>
</dbReference>
<evidence type="ECO:0000313" key="12">
    <source>
        <dbReference type="EMBL" id="KAL1892363.1"/>
    </source>
</evidence>
<dbReference type="InterPro" id="IPR050288">
    <property type="entry name" value="Cellulose_deg_GH3"/>
</dbReference>
<dbReference type="InterPro" id="IPR002772">
    <property type="entry name" value="Glyco_hydro_3_C"/>
</dbReference>
<dbReference type="Gene3D" id="3.20.20.300">
    <property type="entry name" value="Glycoside hydrolase, family 3, N-terminal domain"/>
    <property type="match status" value="1"/>
</dbReference>
<evidence type="ECO:0000256" key="2">
    <source>
        <dbReference type="ARBA" id="ARBA00004987"/>
    </source>
</evidence>
<evidence type="ECO:0000313" key="13">
    <source>
        <dbReference type="Proteomes" id="UP001583186"/>
    </source>
</evidence>
<dbReference type="Gene3D" id="3.40.50.1700">
    <property type="entry name" value="Glycoside hydrolase family 3 C-terminal domain"/>
    <property type="match status" value="1"/>
</dbReference>
<dbReference type="Gene3D" id="2.60.40.10">
    <property type="entry name" value="Immunoglobulins"/>
    <property type="match status" value="1"/>
</dbReference>
<dbReference type="EC" id="3.2.1.21" evidence="4 10"/>
<name>A0ABR3YX85_9PEZI</name>
<keyword evidence="7 10" id="KW-0119">Carbohydrate metabolism</keyword>
<evidence type="ECO:0000256" key="1">
    <source>
        <dbReference type="ARBA" id="ARBA00000448"/>
    </source>
</evidence>
<dbReference type="PANTHER" id="PTHR42715:SF16">
    <property type="entry name" value="BETA-GLUCOSIDASE J-RELATED"/>
    <property type="match status" value="1"/>
</dbReference>
<dbReference type="InterPro" id="IPR036962">
    <property type="entry name" value="Glyco_hydro_3_N_sf"/>
</dbReference>
<dbReference type="InterPro" id="IPR011658">
    <property type="entry name" value="PA14_dom"/>
</dbReference>
<accession>A0ABR3YX85</accession>
<dbReference type="InterPro" id="IPR037524">
    <property type="entry name" value="PA14/GLEYA"/>
</dbReference>
<dbReference type="SMART" id="SM00758">
    <property type="entry name" value="PA14"/>
    <property type="match status" value="1"/>
</dbReference>
<dbReference type="Proteomes" id="UP001583186">
    <property type="component" value="Unassembled WGS sequence"/>
</dbReference>
<dbReference type="InterPro" id="IPR017853">
    <property type="entry name" value="GH"/>
</dbReference>
<keyword evidence="6" id="KW-0325">Glycoprotein</keyword>
<keyword evidence="8 10" id="KW-0326">Glycosidase</keyword>
<proteinExistence type="inferred from homology"/>
<dbReference type="SUPFAM" id="SSF52279">
    <property type="entry name" value="Beta-D-glucan exohydrolase, C-terminal domain"/>
    <property type="match status" value="1"/>
</dbReference>
<dbReference type="SUPFAM" id="SSF51445">
    <property type="entry name" value="(Trans)glycosidases"/>
    <property type="match status" value="1"/>
</dbReference>
<evidence type="ECO:0000256" key="9">
    <source>
        <dbReference type="ARBA" id="ARBA00023326"/>
    </source>
</evidence>
<gene>
    <name evidence="12" type="ORF">Sste5346_007101</name>
</gene>